<evidence type="ECO:0000313" key="2">
    <source>
        <dbReference type="EMBL" id="MFG6462264.1"/>
    </source>
</evidence>
<proteinExistence type="predicted"/>
<feature type="region of interest" description="Disordered" evidence="1">
    <location>
        <begin position="176"/>
        <end position="203"/>
    </location>
</feature>
<evidence type="ECO:0000256" key="1">
    <source>
        <dbReference type="SAM" id="MobiDB-lite"/>
    </source>
</evidence>
<dbReference type="EMBL" id="JBIGHX010000003">
    <property type="protein sequence ID" value="MFG6462264.1"/>
    <property type="molecule type" value="Genomic_DNA"/>
</dbReference>
<gene>
    <name evidence="2" type="ORF">ACG04Q_11850</name>
</gene>
<evidence type="ECO:0000313" key="3">
    <source>
        <dbReference type="Proteomes" id="UP001606302"/>
    </source>
</evidence>
<dbReference type="InterPro" id="IPR014972">
    <property type="entry name" value="Phage_Mu_Gp37"/>
</dbReference>
<accession>A0ABW7GK95</accession>
<name>A0ABW7GK95_9BURK</name>
<dbReference type="Pfam" id="PF08873">
    <property type="entry name" value="Phage_Mu_Gp37"/>
    <property type="match status" value="1"/>
</dbReference>
<sequence>MSDIISTVEAHLVDVLTQAVAGAGLRVQDLPGDWDDEMLRTLLTLAPCVLISFSGGQARRGATTAAIDGQWTLYVVTKHPSGQQARRRGNAMAIGAYEVVSRLVVPVLHNHLVPGVGTLSLTGIQDLYTGSVERQGLAVYGCTFVLPMSFEPQASAGLGDFATFVSSLDIPPHASSSTQSEWLQGNFTHGKPDASDTVNLPTS</sequence>
<organism evidence="2 3">
    <name type="scientific">Pelomonas lactea</name>
    <dbReference type="NCBI Taxonomy" id="3299030"/>
    <lineage>
        <taxon>Bacteria</taxon>
        <taxon>Pseudomonadati</taxon>
        <taxon>Pseudomonadota</taxon>
        <taxon>Betaproteobacteria</taxon>
        <taxon>Burkholderiales</taxon>
        <taxon>Sphaerotilaceae</taxon>
        <taxon>Roseateles</taxon>
    </lineage>
</organism>
<feature type="compositionally biased region" description="Polar residues" evidence="1">
    <location>
        <begin position="176"/>
        <end position="187"/>
    </location>
</feature>
<dbReference type="RefSeq" id="WP_394511127.1">
    <property type="nucleotide sequence ID" value="NZ_JBIGHX010000003.1"/>
</dbReference>
<reference evidence="2 3" key="1">
    <citation type="submission" date="2024-08" db="EMBL/GenBank/DDBJ databases">
        <authorList>
            <person name="Lu H."/>
        </authorList>
    </citation>
    <scope>NUCLEOTIDE SEQUENCE [LARGE SCALE GENOMIC DNA]</scope>
    <source>
        <strain evidence="2 3">DXS20W</strain>
    </source>
</reference>
<protein>
    <submittedName>
        <fullName evidence="2">Phage protein Gp37</fullName>
    </submittedName>
</protein>
<dbReference type="Proteomes" id="UP001606302">
    <property type="component" value="Unassembled WGS sequence"/>
</dbReference>
<keyword evidence="3" id="KW-1185">Reference proteome</keyword>
<comment type="caution">
    <text evidence="2">The sequence shown here is derived from an EMBL/GenBank/DDBJ whole genome shotgun (WGS) entry which is preliminary data.</text>
</comment>